<dbReference type="Proteomes" id="UP000016203">
    <property type="component" value="Unassembled WGS sequence"/>
</dbReference>
<gene>
    <name evidence="1" type="ORF">F896_02360</name>
    <name evidence="2" type="ORF">Q3V53_03555</name>
</gene>
<evidence type="ECO:0000313" key="2">
    <source>
        <dbReference type="EMBL" id="MDO3656289.1"/>
    </source>
</evidence>
<dbReference type="AlphaFoldDB" id="R9B0P1"/>
<dbReference type="RefSeq" id="WP_016163995.1">
    <property type="nucleotide sequence ID" value="NZ_JAKZGC010000005.1"/>
</dbReference>
<dbReference type="OrthoDB" id="6711986at2"/>
<sequence length="195" mass="22331">MSHFFKTELGQTALQERSIALTARQRRLLLLIDHEDFKELDQDYKERIAPTELVQQLIDMGLLAEQATPIVQKEDVVPELKAHELKTPSDPVTTQETITIVPKAIEAELKPEIEPEILELEKLPFVEIQQVMIQTLTTFCGLMARPLIQKIQSISSLQQLKACQMQWITSLQESRIPPAQLNQTLKLINYSVQHL</sequence>
<comment type="caution">
    <text evidence="1">The sequence shown here is derived from an EMBL/GenBank/DDBJ whole genome shotgun (WGS) entry which is preliminary data.</text>
</comment>
<dbReference type="EMBL" id="AQFL01000012">
    <property type="protein sequence ID" value="EOR07987.1"/>
    <property type="molecule type" value="Genomic_DNA"/>
</dbReference>
<name>R9B0P1_9GAMM</name>
<evidence type="ECO:0000313" key="4">
    <source>
        <dbReference type="Proteomes" id="UP001168902"/>
    </source>
</evidence>
<accession>R9B0P1</accession>
<dbReference type="Proteomes" id="UP001168902">
    <property type="component" value="Unassembled WGS sequence"/>
</dbReference>
<reference evidence="2 4" key="2">
    <citation type="submission" date="2023-07" db="EMBL/GenBank/DDBJ databases">
        <title>A novel proteolytic Acinetobacter species.</title>
        <authorList>
            <person name="Nemec A."/>
            <person name="Radolfova-Krizova L."/>
        </authorList>
    </citation>
    <scope>NUCLEOTIDE SEQUENCE [LARGE SCALE GENOMIC DNA]</scope>
    <source>
        <strain evidence="2 4">NIPH 1865</strain>
    </source>
</reference>
<protein>
    <submittedName>
        <fullName evidence="1">Uncharacterized protein</fullName>
    </submittedName>
</protein>
<reference evidence="1 3" key="1">
    <citation type="submission" date="2013-03" db="EMBL/GenBank/DDBJ databases">
        <title>The Genome Sequence of Acinetobacter sp. CIP 110321.</title>
        <authorList>
            <consortium name="The Broad Institute Genome Sequencing Platform"/>
            <consortium name="The Broad Institute Genome Sequencing Center for Infectious Disease"/>
            <person name="Cerqueira G."/>
            <person name="Feldgarden M."/>
            <person name="Courvalin P."/>
            <person name="Perichon B."/>
            <person name="Grillot-Courvalin C."/>
            <person name="Clermont D."/>
            <person name="Rocha E."/>
            <person name="Yoon E.-J."/>
            <person name="Nemec A."/>
            <person name="Walker B."/>
            <person name="Young S.K."/>
            <person name="Zeng Q."/>
            <person name="Gargeya S."/>
            <person name="Fitzgerald M."/>
            <person name="Haas B."/>
            <person name="Abouelleil A."/>
            <person name="Alvarado L."/>
            <person name="Arachchi H.M."/>
            <person name="Berlin A.M."/>
            <person name="Chapman S.B."/>
            <person name="Dewar J."/>
            <person name="Goldberg J."/>
            <person name="Griggs A."/>
            <person name="Gujja S."/>
            <person name="Hansen M."/>
            <person name="Howarth C."/>
            <person name="Imamovic A."/>
            <person name="Larimer J."/>
            <person name="McCowan C."/>
            <person name="Murphy C."/>
            <person name="Neiman D."/>
            <person name="Pearson M."/>
            <person name="Priest M."/>
            <person name="Roberts A."/>
            <person name="Saif S."/>
            <person name="Shea T."/>
            <person name="Sisk P."/>
            <person name="Sykes S."/>
            <person name="Wortman J."/>
            <person name="Nusbaum C."/>
            <person name="Birren B."/>
        </authorList>
    </citation>
    <scope>NUCLEOTIDE SEQUENCE [LARGE SCALE GENOMIC DNA]</scope>
    <source>
        <strain evidence="1 3">CIP 110321</strain>
    </source>
</reference>
<proteinExistence type="predicted"/>
<keyword evidence="4" id="KW-1185">Reference proteome</keyword>
<dbReference type="PATRIC" id="fig|1217699.3.peg.2301"/>
<organism evidence="1 3">
    <name type="scientific">Acinetobacter genomosp. 15BJ</name>
    <dbReference type="NCBI Taxonomy" id="106651"/>
    <lineage>
        <taxon>Bacteria</taxon>
        <taxon>Pseudomonadati</taxon>
        <taxon>Pseudomonadota</taxon>
        <taxon>Gammaproteobacteria</taxon>
        <taxon>Moraxellales</taxon>
        <taxon>Moraxellaceae</taxon>
        <taxon>Acinetobacter</taxon>
    </lineage>
</organism>
<evidence type="ECO:0000313" key="3">
    <source>
        <dbReference type="Proteomes" id="UP000016203"/>
    </source>
</evidence>
<evidence type="ECO:0000313" key="1">
    <source>
        <dbReference type="EMBL" id="EOR07987.1"/>
    </source>
</evidence>
<dbReference type="HOGENOM" id="CLU_112766_0_0_6"/>
<dbReference type="EMBL" id="JAUMJH010000006">
    <property type="protein sequence ID" value="MDO3656289.1"/>
    <property type="molecule type" value="Genomic_DNA"/>
</dbReference>